<dbReference type="Pfam" id="PF07963">
    <property type="entry name" value="N_methyl"/>
    <property type="match status" value="1"/>
</dbReference>
<dbReference type="OrthoDB" id="5624866at2"/>
<dbReference type="InterPro" id="IPR013362">
    <property type="entry name" value="Pilus_4_PilV"/>
</dbReference>
<dbReference type="InterPro" id="IPR054402">
    <property type="entry name" value="Tt1218-like_dom"/>
</dbReference>
<evidence type="ECO:0000256" key="1">
    <source>
        <dbReference type="SAM" id="Phobius"/>
    </source>
</evidence>
<keyword evidence="1" id="KW-0472">Membrane</keyword>
<evidence type="ECO:0000313" key="4">
    <source>
        <dbReference type="Proteomes" id="UP000245539"/>
    </source>
</evidence>
<gene>
    <name evidence="3" type="primary">pilV</name>
    <name evidence="3" type="ORF">DKW60_07015</name>
</gene>
<feature type="transmembrane region" description="Helical" evidence="1">
    <location>
        <begin position="12"/>
        <end position="35"/>
    </location>
</feature>
<dbReference type="AlphaFoldDB" id="A0A317CNV9"/>
<keyword evidence="1" id="KW-0812">Transmembrane</keyword>
<reference evidence="3 4" key="1">
    <citation type="submission" date="2018-05" db="EMBL/GenBank/DDBJ databases">
        <title>Leucothrix arctica sp. nov., isolated from Arctic seawater.</title>
        <authorList>
            <person name="Choi A."/>
            <person name="Baek K."/>
        </authorList>
    </citation>
    <scope>NUCLEOTIDE SEQUENCE [LARGE SCALE GENOMIC DNA]</scope>
    <source>
        <strain evidence="3 4">JCM 18388</strain>
    </source>
</reference>
<organism evidence="3 4">
    <name type="scientific">Leucothrix pacifica</name>
    <dbReference type="NCBI Taxonomy" id="1247513"/>
    <lineage>
        <taxon>Bacteria</taxon>
        <taxon>Pseudomonadati</taxon>
        <taxon>Pseudomonadota</taxon>
        <taxon>Gammaproteobacteria</taxon>
        <taxon>Thiotrichales</taxon>
        <taxon>Thiotrichaceae</taxon>
        <taxon>Leucothrix</taxon>
    </lineage>
</organism>
<keyword evidence="1" id="KW-1133">Transmembrane helix</keyword>
<proteinExistence type="predicted"/>
<dbReference type="InterPro" id="IPR012902">
    <property type="entry name" value="N_methyl_site"/>
</dbReference>
<sequence>MPRISLQHGFSLIEVLVAVLVIAIGLLGVAGMQLVGLKGNQQSFSKNQAAHHAQAILERMRGNPAAVISDSYLFDSTTYNCAVEPAENCGLASATCTPAQIASYDLFRAYCGRKGGTVGGIKGDLSNATLNISCPVDCETGVALMLGWDEQLLGNEGKKSGDKTISRELTINTVIGE</sequence>
<protein>
    <submittedName>
        <fullName evidence="3">Type IV pilus modification protein PilV</fullName>
    </submittedName>
</protein>
<accession>A0A317CNV9</accession>
<feature type="domain" description="Type IV pilin Tt1218-like" evidence="2">
    <location>
        <begin position="32"/>
        <end position="106"/>
    </location>
</feature>
<dbReference type="NCBIfam" id="TIGR02532">
    <property type="entry name" value="IV_pilin_GFxxxE"/>
    <property type="match status" value="1"/>
</dbReference>
<keyword evidence="4" id="KW-1185">Reference proteome</keyword>
<dbReference type="Proteomes" id="UP000245539">
    <property type="component" value="Unassembled WGS sequence"/>
</dbReference>
<dbReference type="PROSITE" id="PS00409">
    <property type="entry name" value="PROKAR_NTER_METHYL"/>
    <property type="match status" value="1"/>
</dbReference>
<name>A0A317CNV9_9GAMM</name>
<dbReference type="NCBIfam" id="TIGR02523">
    <property type="entry name" value="type_IV_pilV"/>
    <property type="match status" value="1"/>
</dbReference>
<evidence type="ECO:0000313" key="3">
    <source>
        <dbReference type="EMBL" id="PWQ99173.1"/>
    </source>
</evidence>
<dbReference type="RefSeq" id="WP_109836934.1">
    <property type="nucleotide sequence ID" value="NZ_QGKM01000013.1"/>
</dbReference>
<dbReference type="EMBL" id="QGKM01000013">
    <property type="protein sequence ID" value="PWQ99173.1"/>
    <property type="molecule type" value="Genomic_DNA"/>
</dbReference>
<dbReference type="Pfam" id="PF22150">
    <property type="entry name" value="Tt1218-like"/>
    <property type="match status" value="1"/>
</dbReference>
<evidence type="ECO:0000259" key="2">
    <source>
        <dbReference type="Pfam" id="PF22150"/>
    </source>
</evidence>
<comment type="caution">
    <text evidence="3">The sequence shown here is derived from an EMBL/GenBank/DDBJ whole genome shotgun (WGS) entry which is preliminary data.</text>
</comment>